<reference evidence="1" key="1">
    <citation type="journal article" date="2015" name="Nature">
        <title>Complex archaea that bridge the gap between prokaryotes and eukaryotes.</title>
        <authorList>
            <person name="Spang A."/>
            <person name="Saw J.H."/>
            <person name="Jorgensen S.L."/>
            <person name="Zaremba-Niedzwiedzka K."/>
            <person name="Martijn J."/>
            <person name="Lind A.E."/>
            <person name="van Eijk R."/>
            <person name="Schleper C."/>
            <person name="Guy L."/>
            <person name="Ettema T.J."/>
        </authorList>
    </citation>
    <scope>NUCLEOTIDE SEQUENCE</scope>
</reference>
<name>A0A0F9X2X6_9ZZZZ</name>
<protein>
    <submittedName>
        <fullName evidence="1">Uncharacterized protein</fullName>
    </submittedName>
</protein>
<organism evidence="1">
    <name type="scientific">marine sediment metagenome</name>
    <dbReference type="NCBI Taxonomy" id="412755"/>
    <lineage>
        <taxon>unclassified sequences</taxon>
        <taxon>metagenomes</taxon>
        <taxon>ecological metagenomes</taxon>
    </lineage>
</organism>
<accession>A0A0F9X2X6</accession>
<gene>
    <name evidence="1" type="ORF">LCGC14_0276250</name>
</gene>
<feature type="non-terminal residue" evidence="1">
    <location>
        <position position="101"/>
    </location>
</feature>
<sequence length="101" mass="11561">MHEALAAYYGPQAAPETTDMLSSAKSALLDAIIDRAKTIKEDLYGDFPQPIQDYAILAMRMIEQYERWAPSVDKFEVIDVEYELAVDYTYWLFIGFIDAIV</sequence>
<dbReference type="AlphaFoldDB" id="A0A0F9X2X6"/>
<proteinExistence type="predicted"/>
<comment type="caution">
    <text evidence="1">The sequence shown here is derived from an EMBL/GenBank/DDBJ whole genome shotgun (WGS) entry which is preliminary data.</text>
</comment>
<dbReference type="EMBL" id="LAZR01000155">
    <property type="protein sequence ID" value="KKN85818.1"/>
    <property type="molecule type" value="Genomic_DNA"/>
</dbReference>
<evidence type="ECO:0000313" key="1">
    <source>
        <dbReference type="EMBL" id="KKN85818.1"/>
    </source>
</evidence>